<protein>
    <submittedName>
        <fullName evidence="1">Uncharacterized protein</fullName>
    </submittedName>
</protein>
<accession>A0AAI9YCF0</accession>
<sequence length="318" mass="36465">MRKRAMPNRLIWNQKKIAYCIESGSSIHCFITRRLDSISLLFSDTFELLFKISGRSHLLLPFTIQQARPLGFDRVDLWSHILSFKAQNALRIALSRSFENLDAEESLRRLAASMTMFKVMAEPAAHTLGMIGEFQLAELKKSLNYPSDNKLRKTYFYHVAGTPETVMQRLRDIEQTLVETQALKILRVTNRHSLILRRIERLVVRSEQLHLEREAESNKSQQAVAEIDQALSLYKSHMQALAEIGYKLAKISSLSVGGDASDRTFNELPAALQSTIDRSQGFGRNRVVSLFLESYSTPAYRTIRLIREYWIERILSAG</sequence>
<reference evidence="1" key="1">
    <citation type="submission" date="2016-11" db="EMBL/GenBank/DDBJ databases">
        <title>The genome sequence of Colletotrichum cuscutae.</title>
        <authorList>
            <person name="Baroncelli R."/>
        </authorList>
    </citation>
    <scope>NUCLEOTIDE SEQUENCE</scope>
    <source>
        <strain evidence="1">IMI 304802</strain>
    </source>
</reference>
<evidence type="ECO:0000313" key="2">
    <source>
        <dbReference type="Proteomes" id="UP001239213"/>
    </source>
</evidence>
<dbReference type="Proteomes" id="UP001239213">
    <property type="component" value="Unassembled WGS sequence"/>
</dbReference>
<dbReference type="EMBL" id="MPDP01000011">
    <property type="protein sequence ID" value="KAK1496965.1"/>
    <property type="molecule type" value="Genomic_DNA"/>
</dbReference>
<evidence type="ECO:0000313" key="1">
    <source>
        <dbReference type="EMBL" id="KAK1496965.1"/>
    </source>
</evidence>
<dbReference type="AlphaFoldDB" id="A0AAI9YCF0"/>
<organism evidence="1 2">
    <name type="scientific">Colletotrichum cuscutae</name>
    <dbReference type="NCBI Taxonomy" id="1209917"/>
    <lineage>
        <taxon>Eukaryota</taxon>
        <taxon>Fungi</taxon>
        <taxon>Dikarya</taxon>
        <taxon>Ascomycota</taxon>
        <taxon>Pezizomycotina</taxon>
        <taxon>Sordariomycetes</taxon>
        <taxon>Hypocreomycetidae</taxon>
        <taxon>Glomerellales</taxon>
        <taxon>Glomerellaceae</taxon>
        <taxon>Colletotrichum</taxon>
        <taxon>Colletotrichum acutatum species complex</taxon>
    </lineage>
</organism>
<gene>
    <name evidence="1" type="ORF">CCUS01_13246</name>
</gene>
<name>A0AAI9YCF0_9PEZI</name>
<keyword evidence="2" id="KW-1185">Reference proteome</keyword>
<comment type="caution">
    <text evidence="1">The sequence shown here is derived from an EMBL/GenBank/DDBJ whole genome shotgun (WGS) entry which is preliminary data.</text>
</comment>
<proteinExistence type="predicted"/>